<feature type="region of interest" description="Disordered" evidence="1">
    <location>
        <begin position="94"/>
        <end position="113"/>
    </location>
</feature>
<comment type="caution">
    <text evidence="2">The sequence shown here is derived from an EMBL/GenBank/DDBJ whole genome shotgun (WGS) entry which is preliminary data.</text>
</comment>
<feature type="compositionally biased region" description="Polar residues" evidence="1">
    <location>
        <begin position="55"/>
        <end position="73"/>
    </location>
</feature>
<proteinExistence type="predicted"/>
<dbReference type="EMBL" id="BGZK01000103">
    <property type="protein sequence ID" value="GBP19011.1"/>
    <property type="molecule type" value="Genomic_DNA"/>
</dbReference>
<feature type="compositionally biased region" description="Polar residues" evidence="1">
    <location>
        <begin position="95"/>
        <end position="107"/>
    </location>
</feature>
<name>A0A4C1TY76_EUMVA</name>
<gene>
    <name evidence="2" type="ORF">EVAR_78480_1</name>
</gene>
<evidence type="ECO:0000256" key="1">
    <source>
        <dbReference type="SAM" id="MobiDB-lite"/>
    </source>
</evidence>
<dbReference type="AlphaFoldDB" id="A0A4C1TY76"/>
<accession>A0A4C1TY76</accession>
<reference evidence="2 3" key="1">
    <citation type="journal article" date="2019" name="Commun. Biol.">
        <title>The bagworm genome reveals a unique fibroin gene that provides high tensile strength.</title>
        <authorList>
            <person name="Kono N."/>
            <person name="Nakamura H."/>
            <person name="Ohtoshi R."/>
            <person name="Tomita M."/>
            <person name="Numata K."/>
            <person name="Arakawa K."/>
        </authorList>
    </citation>
    <scope>NUCLEOTIDE SEQUENCE [LARGE SCALE GENOMIC DNA]</scope>
</reference>
<dbReference type="Proteomes" id="UP000299102">
    <property type="component" value="Unassembled WGS sequence"/>
</dbReference>
<evidence type="ECO:0000313" key="3">
    <source>
        <dbReference type="Proteomes" id="UP000299102"/>
    </source>
</evidence>
<protein>
    <submittedName>
        <fullName evidence="2">Uncharacterized protein</fullName>
    </submittedName>
</protein>
<evidence type="ECO:0000313" key="2">
    <source>
        <dbReference type="EMBL" id="GBP19011.1"/>
    </source>
</evidence>
<sequence length="113" mass="12306">MKAETTGPAMKYIAIAIELISAANASAKLRSFAISSSKLPNVNAIPSKIKILRNAQSTTTQPQDPSSARVSQEQSRDTHKTLYDCWERKRMKASEQINDDVSTSTAGVTEAIH</sequence>
<organism evidence="2 3">
    <name type="scientific">Eumeta variegata</name>
    <name type="common">Bagworm moth</name>
    <name type="synonym">Eumeta japonica</name>
    <dbReference type="NCBI Taxonomy" id="151549"/>
    <lineage>
        <taxon>Eukaryota</taxon>
        <taxon>Metazoa</taxon>
        <taxon>Ecdysozoa</taxon>
        <taxon>Arthropoda</taxon>
        <taxon>Hexapoda</taxon>
        <taxon>Insecta</taxon>
        <taxon>Pterygota</taxon>
        <taxon>Neoptera</taxon>
        <taxon>Endopterygota</taxon>
        <taxon>Lepidoptera</taxon>
        <taxon>Glossata</taxon>
        <taxon>Ditrysia</taxon>
        <taxon>Tineoidea</taxon>
        <taxon>Psychidae</taxon>
        <taxon>Oiketicinae</taxon>
        <taxon>Eumeta</taxon>
    </lineage>
</organism>
<keyword evidence="3" id="KW-1185">Reference proteome</keyword>
<feature type="region of interest" description="Disordered" evidence="1">
    <location>
        <begin position="55"/>
        <end position="81"/>
    </location>
</feature>